<protein>
    <submittedName>
        <fullName evidence="1">Uncharacterized protein</fullName>
    </submittedName>
</protein>
<sequence length="108" mass="12411">MDGLKNAHVRDGAAIVQYLVWLDKQTDREAQKLTEVTVSDKLEGFRASNESYVGHGTRSMKSKLKTQLIESFGYTFGQQSEYRQNLDDGRRYMINVPFQLCILVSLYI</sequence>
<reference evidence="1" key="1">
    <citation type="submission" date="2024-03" db="EMBL/GenBank/DDBJ databases">
        <title>WGS assembly of Saponaria officinalis var. Norfolk2.</title>
        <authorList>
            <person name="Jenkins J."/>
            <person name="Shu S."/>
            <person name="Grimwood J."/>
            <person name="Barry K."/>
            <person name="Goodstein D."/>
            <person name="Schmutz J."/>
            <person name="Leebens-Mack J."/>
            <person name="Osbourn A."/>
        </authorList>
    </citation>
    <scope>NUCLEOTIDE SEQUENCE [LARGE SCALE GENOMIC DNA]</scope>
    <source>
        <strain evidence="1">JIC</strain>
    </source>
</reference>
<comment type="caution">
    <text evidence="1">The sequence shown here is derived from an EMBL/GenBank/DDBJ whole genome shotgun (WGS) entry which is preliminary data.</text>
</comment>
<name>A0AAW1ND63_SAPOF</name>
<proteinExistence type="predicted"/>
<evidence type="ECO:0000313" key="2">
    <source>
        <dbReference type="Proteomes" id="UP001443914"/>
    </source>
</evidence>
<dbReference type="EMBL" id="JBDFQZ010000001">
    <property type="protein sequence ID" value="KAK9756653.1"/>
    <property type="molecule type" value="Genomic_DNA"/>
</dbReference>
<accession>A0AAW1ND63</accession>
<dbReference type="Gene3D" id="3.90.230.10">
    <property type="entry name" value="Creatinase/methionine aminopeptidase superfamily"/>
    <property type="match status" value="1"/>
</dbReference>
<dbReference type="InterPro" id="IPR050422">
    <property type="entry name" value="X-Pro_aminopeptidase_P"/>
</dbReference>
<dbReference type="PANTHER" id="PTHR43763:SF12">
    <property type="entry name" value="AMINOPEPTIDASE P1"/>
    <property type="match status" value="1"/>
</dbReference>
<evidence type="ECO:0000313" key="1">
    <source>
        <dbReference type="EMBL" id="KAK9756653.1"/>
    </source>
</evidence>
<dbReference type="AlphaFoldDB" id="A0AAW1ND63"/>
<gene>
    <name evidence="1" type="ORF">RND81_01G112300</name>
</gene>
<organism evidence="1 2">
    <name type="scientific">Saponaria officinalis</name>
    <name type="common">Common soapwort</name>
    <name type="synonym">Lychnis saponaria</name>
    <dbReference type="NCBI Taxonomy" id="3572"/>
    <lineage>
        <taxon>Eukaryota</taxon>
        <taxon>Viridiplantae</taxon>
        <taxon>Streptophyta</taxon>
        <taxon>Embryophyta</taxon>
        <taxon>Tracheophyta</taxon>
        <taxon>Spermatophyta</taxon>
        <taxon>Magnoliopsida</taxon>
        <taxon>eudicotyledons</taxon>
        <taxon>Gunneridae</taxon>
        <taxon>Pentapetalae</taxon>
        <taxon>Caryophyllales</taxon>
        <taxon>Caryophyllaceae</taxon>
        <taxon>Caryophylleae</taxon>
        <taxon>Saponaria</taxon>
    </lineage>
</organism>
<dbReference type="PANTHER" id="PTHR43763">
    <property type="entry name" value="XAA-PRO AMINOPEPTIDASE 1"/>
    <property type="match status" value="1"/>
</dbReference>
<dbReference type="InterPro" id="IPR036005">
    <property type="entry name" value="Creatinase/aminopeptidase-like"/>
</dbReference>
<dbReference type="Proteomes" id="UP001443914">
    <property type="component" value="Unassembled WGS sequence"/>
</dbReference>
<keyword evidence="2" id="KW-1185">Reference proteome</keyword>